<dbReference type="Gene3D" id="3.90.1150.10">
    <property type="entry name" value="Aspartate Aminotransferase, domain 1"/>
    <property type="match status" value="1"/>
</dbReference>
<feature type="non-terminal residue" evidence="4">
    <location>
        <position position="284"/>
    </location>
</feature>
<dbReference type="EMBL" id="BARS01015413">
    <property type="protein sequence ID" value="GAF90166.1"/>
    <property type="molecule type" value="Genomic_DNA"/>
</dbReference>
<dbReference type="GO" id="GO:0019265">
    <property type="term" value="P:glycine biosynthetic process, by transamination of glyoxylate"/>
    <property type="evidence" value="ECO:0007669"/>
    <property type="project" value="TreeGrafter"/>
</dbReference>
<evidence type="ECO:0000313" key="4">
    <source>
        <dbReference type="EMBL" id="GAF90166.1"/>
    </source>
</evidence>
<dbReference type="GO" id="GO:0004760">
    <property type="term" value="F:L-serine-pyruvate transaminase activity"/>
    <property type="evidence" value="ECO:0007669"/>
    <property type="project" value="TreeGrafter"/>
</dbReference>
<dbReference type="GO" id="GO:0008453">
    <property type="term" value="F:alanine-glyoxylate transaminase activity"/>
    <property type="evidence" value="ECO:0007669"/>
    <property type="project" value="TreeGrafter"/>
</dbReference>
<dbReference type="Gene3D" id="3.40.640.10">
    <property type="entry name" value="Type I PLP-dependent aspartate aminotransferase-like (Major domain)"/>
    <property type="match status" value="1"/>
</dbReference>
<organism evidence="4">
    <name type="scientific">marine sediment metagenome</name>
    <dbReference type="NCBI Taxonomy" id="412755"/>
    <lineage>
        <taxon>unclassified sequences</taxon>
        <taxon>metagenomes</taxon>
        <taxon>ecological metagenomes</taxon>
    </lineage>
</organism>
<dbReference type="InterPro" id="IPR015424">
    <property type="entry name" value="PyrdxlP-dep_Trfase"/>
</dbReference>
<protein>
    <recommendedName>
        <fullName evidence="3">Aminotransferase class V domain-containing protein</fullName>
    </recommendedName>
</protein>
<name>X0TSI8_9ZZZZ</name>
<reference evidence="4" key="1">
    <citation type="journal article" date="2014" name="Front. Microbiol.">
        <title>High frequency of phylogenetically diverse reductive dehalogenase-homologous genes in deep subseafloor sedimentary metagenomes.</title>
        <authorList>
            <person name="Kawai M."/>
            <person name="Futagami T."/>
            <person name="Toyoda A."/>
            <person name="Takaki Y."/>
            <person name="Nishi S."/>
            <person name="Hori S."/>
            <person name="Arai W."/>
            <person name="Tsubouchi T."/>
            <person name="Morono Y."/>
            <person name="Uchiyama I."/>
            <person name="Ito T."/>
            <person name="Fujiyama A."/>
            <person name="Inagaki F."/>
            <person name="Takami H."/>
        </authorList>
    </citation>
    <scope>NUCLEOTIDE SEQUENCE</scope>
    <source>
        <strain evidence="4">Expedition CK06-06</strain>
    </source>
</reference>
<gene>
    <name evidence="4" type="ORF">S01H1_25504</name>
</gene>
<dbReference type="PROSITE" id="PS00595">
    <property type="entry name" value="AA_TRANSFER_CLASS_5"/>
    <property type="match status" value="1"/>
</dbReference>
<dbReference type="SUPFAM" id="SSF53383">
    <property type="entry name" value="PLP-dependent transferases"/>
    <property type="match status" value="1"/>
</dbReference>
<dbReference type="Pfam" id="PF00266">
    <property type="entry name" value="Aminotran_5"/>
    <property type="match status" value="1"/>
</dbReference>
<sequence>GSGTSAMEGAIVGCCPRGHKALVVENGKFAERWVKVCATFGIDHTPLPLEWGHGAKVADIKKAMDADSKIDTVILVHSETCTTALTDVEGIAKLTRDRGALLIVDGITAVGALPVKMDEWGVDAYITGSQKALMLPPGLGFAAINDRAWERIDSGKMPTFYNDVKAFRKSLDTFDAPYTPAVSLVRGALKVLHGIKERGLENIWAETAMLAKATRAAAEAMRLKVYAADPVDSVTAVLVPPGVDEAALRKTMRSKFGFQIAGGQGDLKGKIIRFSHMGYVDAFD</sequence>
<dbReference type="PANTHER" id="PTHR21152">
    <property type="entry name" value="AMINOTRANSFERASE CLASS V"/>
    <property type="match status" value="1"/>
</dbReference>
<keyword evidence="2" id="KW-0663">Pyridoxal phosphate</keyword>
<dbReference type="InterPro" id="IPR020578">
    <property type="entry name" value="Aminotrans_V_PyrdxlP_BS"/>
</dbReference>
<evidence type="ECO:0000256" key="2">
    <source>
        <dbReference type="ARBA" id="ARBA00022898"/>
    </source>
</evidence>
<dbReference type="PANTHER" id="PTHR21152:SF40">
    <property type="entry name" value="ALANINE--GLYOXYLATE AMINOTRANSFERASE"/>
    <property type="match status" value="1"/>
</dbReference>
<dbReference type="InterPro" id="IPR000192">
    <property type="entry name" value="Aminotrans_V_dom"/>
</dbReference>
<dbReference type="InterPro" id="IPR015421">
    <property type="entry name" value="PyrdxlP-dep_Trfase_major"/>
</dbReference>
<proteinExistence type="predicted"/>
<feature type="non-terminal residue" evidence="4">
    <location>
        <position position="1"/>
    </location>
</feature>
<comment type="cofactor">
    <cofactor evidence="1">
        <name>pyridoxal 5'-phosphate</name>
        <dbReference type="ChEBI" id="CHEBI:597326"/>
    </cofactor>
</comment>
<evidence type="ECO:0000259" key="3">
    <source>
        <dbReference type="Pfam" id="PF00266"/>
    </source>
</evidence>
<evidence type="ECO:0000256" key="1">
    <source>
        <dbReference type="ARBA" id="ARBA00001933"/>
    </source>
</evidence>
<dbReference type="InterPro" id="IPR015422">
    <property type="entry name" value="PyrdxlP-dep_Trfase_small"/>
</dbReference>
<feature type="domain" description="Aminotransferase class V" evidence="3">
    <location>
        <begin position="3"/>
        <end position="254"/>
    </location>
</feature>
<dbReference type="GO" id="GO:0005777">
    <property type="term" value="C:peroxisome"/>
    <property type="evidence" value="ECO:0007669"/>
    <property type="project" value="TreeGrafter"/>
</dbReference>
<accession>X0TSI8</accession>
<comment type="caution">
    <text evidence="4">The sequence shown here is derived from an EMBL/GenBank/DDBJ whole genome shotgun (WGS) entry which is preliminary data.</text>
</comment>
<dbReference type="AlphaFoldDB" id="X0TSI8"/>